<dbReference type="AlphaFoldDB" id="A0AA38RUN5"/>
<gene>
    <name evidence="2" type="ORF">NKR23_g3486</name>
</gene>
<evidence type="ECO:0000256" key="1">
    <source>
        <dbReference type="ARBA" id="ARBA00022801"/>
    </source>
</evidence>
<protein>
    <submittedName>
        <fullName evidence="2">2-haloalkanoic acid dehalogenase</fullName>
    </submittedName>
</protein>
<dbReference type="InterPro" id="IPR051540">
    <property type="entry name" value="S-2-haloacid_dehalogenase"/>
</dbReference>
<dbReference type="PANTHER" id="PTHR43316:SF4">
    <property type="entry name" value="ACID DEHALOGENASE, PUTATIVE (AFU_ORTHOLOGUE AFUA_8G05870)-RELATED"/>
    <property type="match status" value="1"/>
</dbReference>
<dbReference type="SUPFAM" id="SSF56784">
    <property type="entry name" value="HAD-like"/>
    <property type="match status" value="1"/>
</dbReference>
<accession>A0AA38RUN5</accession>
<dbReference type="Pfam" id="PF00702">
    <property type="entry name" value="Hydrolase"/>
    <property type="match status" value="1"/>
</dbReference>
<dbReference type="InterPro" id="IPR023214">
    <property type="entry name" value="HAD_sf"/>
</dbReference>
<name>A0AA38RUN5_9PEZI</name>
<evidence type="ECO:0000313" key="3">
    <source>
        <dbReference type="Proteomes" id="UP001174694"/>
    </source>
</evidence>
<dbReference type="Proteomes" id="UP001174694">
    <property type="component" value="Unassembled WGS sequence"/>
</dbReference>
<reference evidence="2" key="1">
    <citation type="submission" date="2022-07" db="EMBL/GenBank/DDBJ databases">
        <title>Fungi with potential for degradation of polypropylene.</title>
        <authorList>
            <person name="Gostincar C."/>
        </authorList>
    </citation>
    <scope>NUCLEOTIDE SEQUENCE</scope>
    <source>
        <strain evidence="2">EXF-13308</strain>
    </source>
</reference>
<dbReference type="InterPro" id="IPR023198">
    <property type="entry name" value="PGP-like_dom2"/>
</dbReference>
<sequence length="218" mass="24481">MARSGKHVVFDVVGTCVSYDAFLDAVKARMGDRLRAAGIKPKLFGFAWIEAAEREYSYLDRCGRYMPFSTIFQPMFYRILSMAGVEEPREFATDDDASFLVNSYRGLKARPAIQECHSRLRAAGFTVWAFTTGDVNRVQGYLANNSIDVPSENFVFFDSLSVGKPAAEAYKYLLDKFEGAEETWFAAAHMWDTAETKQNGFKAAWCSMAEKIIATTSK</sequence>
<dbReference type="Gene3D" id="3.40.50.1000">
    <property type="entry name" value="HAD superfamily/HAD-like"/>
    <property type="match status" value="1"/>
</dbReference>
<dbReference type="PANTHER" id="PTHR43316">
    <property type="entry name" value="HYDROLASE, HALOACID DELAHOGENASE-RELATED"/>
    <property type="match status" value="1"/>
</dbReference>
<comment type="caution">
    <text evidence="2">The sequence shown here is derived from an EMBL/GenBank/DDBJ whole genome shotgun (WGS) entry which is preliminary data.</text>
</comment>
<dbReference type="EMBL" id="JANBVO010000007">
    <property type="protein sequence ID" value="KAJ9150930.1"/>
    <property type="molecule type" value="Genomic_DNA"/>
</dbReference>
<dbReference type="Gene3D" id="1.10.150.240">
    <property type="entry name" value="Putative phosphatase, domain 2"/>
    <property type="match status" value="1"/>
</dbReference>
<proteinExistence type="predicted"/>
<keyword evidence="3" id="KW-1185">Reference proteome</keyword>
<keyword evidence="1" id="KW-0378">Hydrolase</keyword>
<dbReference type="GO" id="GO:0016787">
    <property type="term" value="F:hydrolase activity"/>
    <property type="evidence" value="ECO:0007669"/>
    <property type="project" value="UniProtKB-KW"/>
</dbReference>
<dbReference type="InterPro" id="IPR036412">
    <property type="entry name" value="HAD-like_sf"/>
</dbReference>
<evidence type="ECO:0000313" key="2">
    <source>
        <dbReference type="EMBL" id="KAJ9150930.1"/>
    </source>
</evidence>
<organism evidence="2 3">
    <name type="scientific">Pleurostoma richardsiae</name>
    <dbReference type="NCBI Taxonomy" id="41990"/>
    <lineage>
        <taxon>Eukaryota</taxon>
        <taxon>Fungi</taxon>
        <taxon>Dikarya</taxon>
        <taxon>Ascomycota</taxon>
        <taxon>Pezizomycotina</taxon>
        <taxon>Sordariomycetes</taxon>
        <taxon>Sordariomycetidae</taxon>
        <taxon>Calosphaeriales</taxon>
        <taxon>Pleurostomataceae</taxon>
        <taxon>Pleurostoma</taxon>
    </lineage>
</organism>